<dbReference type="Proteomes" id="UP000005237">
    <property type="component" value="Unassembled WGS sequence"/>
</dbReference>
<keyword evidence="2" id="KW-1185">Reference proteome</keyword>
<evidence type="ECO:0000313" key="2">
    <source>
        <dbReference type="Proteomes" id="UP000005237"/>
    </source>
</evidence>
<organism evidence="1 2">
    <name type="scientific">Caenorhabditis japonica</name>
    <dbReference type="NCBI Taxonomy" id="281687"/>
    <lineage>
        <taxon>Eukaryota</taxon>
        <taxon>Metazoa</taxon>
        <taxon>Ecdysozoa</taxon>
        <taxon>Nematoda</taxon>
        <taxon>Chromadorea</taxon>
        <taxon>Rhabditida</taxon>
        <taxon>Rhabditina</taxon>
        <taxon>Rhabditomorpha</taxon>
        <taxon>Rhabditoidea</taxon>
        <taxon>Rhabditidae</taxon>
        <taxon>Peloderinae</taxon>
        <taxon>Caenorhabditis</taxon>
    </lineage>
</organism>
<accession>A0A8R1IJV9</accession>
<dbReference type="EnsemblMetazoa" id="CJA36380.1">
    <property type="protein sequence ID" value="CJA36380.1"/>
    <property type="gene ID" value="WBGene00212227"/>
</dbReference>
<reference evidence="1" key="2">
    <citation type="submission" date="2022-06" db="UniProtKB">
        <authorList>
            <consortium name="EnsemblMetazoa"/>
        </authorList>
    </citation>
    <scope>IDENTIFICATION</scope>
    <source>
        <strain evidence="1">DF5081</strain>
    </source>
</reference>
<reference evidence="2" key="1">
    <citation type="submission" date="2010-08" db="EMBL/GenBank/DDBJ databases">
        <authorList>
            <consortium name="Caenorhabditis japonica Sequencing Consortium"/>
            <person name="Wilson R.K."/>
        </authorList>
    </citation>
    <scope>NUCLEOTIDE SEQUENCE [LARGE SCALE GENOMIC DNA]</scope>
    <source>
        <strain evidence="2">DF5081</strain>
    </source>
</reference>
<dbReference type="AlphaFoldDB" id="A0A8R1IJV9"/>
<sequence>MSLIRTDVAITLAKCPRLSATLFCSEIGPAVDSSLIRAPSLPCHCSRPDIPSNHLSPTPTMKLATTDPCPVSPNRHRRVCFSTSF</sequence>
<name>A0A8R1IJV9_CAEJA</name>
<proteinExistence type="predicted"/>
<evidence type="ECO:0000313" key="1">
    <source>
        <dbReference type="EnsemblMetazoa" id="CJA36380.1"/>
    </source>
</evidence>
<protein>
    <submittedName>
        <fullName evidence="1">Uncharacterized protein</fullName>
    </submittedName>
</protein>